<reference evidence="1 2" key="1">
    <citation type="submission" date="2016-09" db="EMBL/GenBank/DDBJ databases">
        <title>Complete genome of Desulfosporosinus sp. OL.</title>
        <authorList>
            <person name="Mardanov A."/>
            <person name="Beletsky A."/>
            <person name="Panova A."/>
            <person name="Karnachuk O."/>
            <person name="Ravin N."/>
        </authorList>
    </citation>
    <scope>NUCLEOTIDE SEQUENCE [LARGE SCALE GENOMIC DNA]</scope>
    <source>
        <strain evidence="1 2">OL</strain>
    </source>
</reference>
<organism evidence="1 2">
    <name type="scientific">Desulfosporosinus metallidurans</name>
    <dbReference type="NCBI Taxonomy" id="1888891"/>
    <lineage>
        <taxon>Bacteria</taxon>
        <taxon>Bacillati</taxon>
        <taxon>Bacillota</taxon>
        <taxon>Clostridia</taxon>
        <taxon>Eubacteriales</taxon>
        <taxon>Desulfitobacteriaceae</taxon>
        <taxon>Desulfosporosinus</taxon>
    </lineage>
</organism>
<dbReference type="STRING" id="1888891.DSOL_3932"/>
<name>A0A1Q8QMZ4_9FIRM</name>
<dbReference type="AlphaFoldDB" id="A0A1Q8QMZ4"/>
<dbReference type="Pfam" id="PF11136">
    <property type="entry name" value="DUF2889"/>
    <property type="match status" value="1"/>
</dbReference>
<dbReference type="OrthoDB" id="1676378at2"/>
<gene>
    <name evidence="1" type="ORF">DSOL_3932</name>
</gene>
<sequence>MRNLFQRNWYTEVRRSEDGLLKGKTSYIDTYREAVAHLSVDINSFIIQEALWEEQRSSEPINARTLQVTPLCGSKAYFSSGPVLKEAGAFLKDPLAVALFSETVKGIIQAETFLLSERGFASEKDYEHKWMEFYSGSCRYFSSLDRITKTWFDHVGESKREGNLFVRFKTQSLFHLGKSRYLLTGNLSDSFHEVNVRLKLNGVAVEEADGVLLRTPDLVCREAAALLTNLHGINLRGVAKKELAGLLGKGQGCVHVIDLVNDCAQILELFGIGQKTFS</sequence>
<evidence type="ECO:0008006" key="3">
    <source>
        <dbReference type="Google" id="ProtNLM"/>
    </source>
</evidence>
<dbReference type="EMBL" id="MLBF01000040">
    <property type="protein sequence ID" value="OLN28697.1"/>
    <property type="molecule type" value="Genomic_DNA"/>
</dbReference>
<comment type="caution">
    <text evidence="1">The sequence shown here is derived from an EMBL/GenBank/DDBJ whole genome shotgun (WGS) entry which is preliminary data.</text>
</comment>
<proteinExistence type="predicted"/>
<keyword evidence="2" id="KW-1185">Reference proteome</keyword>
<dbReference type="InterPro" id="IPR021312">
    <property type="entry name" value="DUF2889"/>
</dbReference>
<evidence type="ECO:0000313" key="1">
    <source>
        <dbReference type="EMBL" id="OLN28697.1"/>
    </source>
</evidence>
<dbReference type="RefSeq" id="WP_075366349.1">
    <property type="nucleotide sequence ID" value="NZ_MLBF01000040.1"/>
</dbReference>
<protein>
    <recommendedName>
        <fullName evidence="3">DUF2889 domain-containing protein</fullName>
    </recommendedName>
</protein>
<dbReference type="Proteomes" id="UP000186102">
    <property type="component" value="Unassembled WGS sequence"/>
</dbReference>
<accession>A0A1Q8QMZ4</accession>
<evidence type="ECO:0000313" key="2">
    <source>
        <dbReference type="Proteomes" id="UP000186102"/>
    </source>
</evidence>